<dbReference type="Proteomes" id="UP000054270">
    <property type="component" value="Unassembled WGS sequence"/>
</dbReference>
<organism evidence="1 2">
    <name type="scientific">Hypholoma sublateritium (strain FD-334 SS-4)</name>
    <dbReference type="NCBI Taxonomy" id="945553"/>
    <lineage>
        <taxon>Eukaryota</taxon>
        <taxon>Fungi</taxon>
        <taxon>Dikarya</taxon>
        <taxon>Basidiomycota</taxon>
        <taxon>Agaricomycotina</taxon>
        <taxon>Agaricomycetes</taxon>
        <taxon>Agaricomycetidae</taxon>
        <taxon>Agaricales</taxon>
        <taxon>Agaricineae</taxon>
        <taxon>Strophariaceae</taxon>
        <taxon>Hypholoma</taxon>
    </lineage>
</organism>
<name>A0A0D2NWN8_HYPSF</name>
<keyword evidence="2" id="KW-1185">Reference proteome</keyword>
<protein>
    <submittedName>
        <fullName evidence="1">Uncharacterized protein</fullName>
    </submittedName>
</protein>
<reference evidence="2" key="1">
    <citation type="submission" date="2014-04" db="EMBL/GenBank/DDBJ databases">
        <title>Evolutionary Origins and Diversification of the Mycorrhizal Mutualists.</title>
        <authorList>
            <consortium name="DOE Joint Genome Institute"/>
            <consortium name="Mycorrhizal Genomics Consortium"/>
            <person name="Kohler A."/>
            <person name="Kuo A."/>
            <person name="Nagy L.G."/>
            <person name="Floudas D."/>
            <person name="Copeland A."/>
            <person name="Barry K.W."/>
            <person name="Cichocki N."/>
            <person name="Veneault-Fourrey C."/>
            <person name="LaButti K."/>
            <person name="Lindquist E.A."/>
            <person name="Lipzen A."/>
            <person name="Lundell T."/>
            <person name="Morin E."/>
            <person name="Murat C."/>
            <person name="Riley R."/>
            <person name="Ohm R."/>
            <person name="Sun H."/>
            <person name="Tunlid A."/>
            <person name="Henrissat B."/>
            <person name="Grigoriev I.V."/>
            <person name="Hibbett D.S."/>
            <person name="Martin F."/>
        </authorList>
    </citation>
    <scope>NUCLEOTIDE SEQUENCE [LARGE SCALE GENOMIC DNA]</scope>
    <source>
        <strain evidence="2">FD-334 SS-4</strain>
    </source>
</reference>
<dbReference type="AlphaFoldDB" id="A0A0D2NWN8"/>
<evidence type="ECO:0000313" key="1">
    <source>
        <dbReference type="EMBL" id="KJA20916.1"/>
    </source>
</evidence>
<gene>
    <name evidence="1" type="ORF">HYPSUDRAFT_762659</name>
</gene>
<dbReference type="EMBL" id="KN817562">
    <property type="protein sequence ID" value="KJA20916.1"/>
    <property type="molecule type" value="Genomic_DNA"/>
</dbReference>
<proteinExistence type="predicted"/>
<evidence type="ECO:0000313" key="2">
    <source>
        <dbReference type="Proteomes" id="UP000054270"/>
    </source>
</evidence>
<sequence length="145" mass="16517">MLTEPLTVPADLCLRSIPPCPPATSHPRRLHLLFHPAGTSHPRTFKPPIHRSLTHLWWRLRFFCAVCLQRRELLSTPPPGSPLVRICLALHHLIVDDPQLCEAAFYRCWHSLARRPRCTCLDSPPDRNYAAQVRGGRIPRNAVST</sequence>
<accession>A0A0D2NWN8</accession>